<reference evidence="1 2" key="1">
    <citation type="submission" date="2018-01" db="EMBL/GenBank/DDBJ databases">
        <title>Whole genome analyses suggest that Burkholderia sensu lato contains two further novel genera in the rhizoxinica-symbiotica group Mycetohabitans gen. nov., and Trinickia gen. nov.: implications for the evolution of diazotrophy and nodulation in the Burkholderiaceae.</title>
        <authorList>
            <person name="Estrada-de los Santos P."/>
            <person name="Palmer M."/>
            <person name="Chavez-Ramirez B."/>
            <person name="Beukes C."/>
            <person name="Steenkamp E.T."/>
            <person name="Hirsch A.M."/>
            <person name="Manyaka P."/>
            <person name="Maluk M."/>
            <person name="Lafos M."/>
            <person name="Crook M."/>
            <person name="Gross E."/>
            <person name="Simon M.F."/>
            <person name="Bueno dos Reis Junior F."/>
            <person name="Poole P.S."/>
            <person name="Venter S.N."/>
            <person name="James E.K."/>
        </authorList>
    </citation>
    <scope>NUCLEOTIDE SEQUENCE [LARGE SCALE GENOMIC DNA]</scope>
    <source>
        <strain evidence="1 2">GP25-8</strain>
    </source>
</reference>
<dbReference type="Proteomes" id="UP000235347">
    <property type="component" value="Unassembled WGS sequence"/>
</dbReference>
<name>A0A2N7VK51_9BURK</name>
<organism evidence="1 2">
    <name type="scientific">Trinickia soli</name>
    <dbReference type="NCBI Taxonomy" id="380675"/>
    <lineage>
        <taxon>Bacteria</taxon>
        <taxon>Pseudomonadati</taxon>
        <taxon>Pseudomonadota</taxon>
        <taxon>Betaproteobacteria</taxon>
        <taxon>Burkholderiales</taxon>
        <taxon>Burkholderiaceae</taxon>
        <taxon>Trinickia</taxon>
    </lineage>
</organism>
<proteinExistence type="predicted"/>
<sequence length="246" mass="26843">MLAVHTSIARCDAVRENHRSSTADYFCVGGGDANRGVRAIARTCVMTDARIPDRDVIADAQARFNALANYQVTLESSAAGARPIAIRYSYRKPGFVRMDCIRPHAGTTVVYSPETGKATLWPFGFGRLPKLEFSPDNPLIKSAQGHRIDQSDLGVLLVNVRELQRHGDTQVVGVQTIGMRRALHVIVTRSPGQRVAGVCRYELWFDVGLGLPVRAASEGASGEPIETVLMEDLRIDVPESQLGPFS</sequence>
<gene>
    <name evidence="1" type="ORF">C0Z19_24150</name>
</gene>
<comment type="caution">
    <text evidence="1">The sequence shown here is derived from an EMBL/GenBank/DDBJ whole genome shotgun (WGS) entry which is preliminary data.</text>
</comment>
<protein>
    <submittedName>
        <fullName evidence="1">DUF1571 domain-containing protein</fullName>
    </submittedName>
</protein>
<evidence type="ECO:0000313" key="1">
    <source>
        <dbReference type="EMBL" id="PMS17522.1"/>
    </source>
</evidence>
<dbReference type="AlphaFoldDB" id="A0A2N7VK51"/>
<keyword evidence="2" id="KW-1185">Reference proteome</keyword>
<accession>A0A2N7VK51</accession>
<dbReference type="EMBL" id="PNYB01000029">
    <property type="protein sequence ID" value="PMS17522.1"/>
    <property type="molecule type" value="Genomic_DNA"/>
</dbReference>
<evidence type="ECO:0000313" key="2">
    <source>
        <dbReference type="Proteomes" id="UP000235347"/>
    </source>
</evidence>
<dbReference type="Gene3D" id="2.50.20.10">
    <property type="entry name" value="Lipoprotein localisation LolA/LolB/LppX"/>
    <property type="match status" value="1"/>
</dbReference>